<protein>
    <recommendedName>
        <fullName evidence="6">tRNA modification GTPase MnmE</fullName>
        <ecNumber evidence="6">3.6.-.-</ecNumber>
    </recommendedName>
</protein>
<comment type="subunit">
    <text evidence="6">Homodimer. Heterotetramer of two MnmE and two MnmG subunits.</text>
</comment>
<dbReference type="HAMAP" id="MF_00379">
    <property type="entry name" value="GTPase_MnmE"/>
    <property type="match status" value="1"/>
</dbReference>
<evidence type="ECO:0000256" key="1">
    <source>
        <dbReference type="ARBA" id="ARBA00011043"/>
    </source>
</evidence>
<dbReference type="GO" id="GO:0005525">
    <property type="term" value="F:GTP binding"/>
    <property type="evidence" value="ECO:0007669"/>
    <property type="project" value="UniProtKB-UniRule"/>
</dbReference>
<comment type="subcellular location">
    <subcellularLocation>
        <location evidence="6">Cytoplasm</location>
    </subcellularLocation>
</comment>
<dbReference type="CDD" id="cd04164">
    <property type="entry name" value="trmE"/>
    <property type="match status" value="1"/>
</dbReference>
<proteinExistence type="inferred from homology"/>
<dbReference type="PANTHER" id="PTHR42714">
    <property type="entry name" value="TRNA MODIFICATION GTPASE GTPBP3"/>
    <property type="match status" value="1"/>
</dbReference>
<feature type="binding site" evidence="6">
    <location>
        <begin position="230"/>
        <end position="235"/>
    </location>
    <ligand>
        <name>GTP</name>
        <dbReference type="ChEBI" id="CHEBI:37565"/>
    </ligand>
</feature>
<dbReference type="InterPro" id="IPR027266">
    <property type="entry name" value="TrmE/GcvT-like"/>
</dbReference>
<accession>A0A1G7CK03</accession>
<feature type="binding site" evidence="6">
    <location>
        <position position="251"/>
    </location>
    <ligand>
        <name>K(+)</name>
        <dbReference type="ChEBI" id="CHEBI:29103"/>
    </ligand>
</feature>
<dbReference type="InterPro" id="IPR005225">
    <property type="entry name" value="Small_GTP-bd"/>
</dbReference>
<feature type="binding site" evidence="6">
    <location>
        <position position="255"/>
    </location>
    <ligand>
        <name>Mg(2+)</name>
        <dbReference type="ChEBI" id="CHEBI:18420"/>
    </ligand>
</feature>
<comment type="cofactor">
    <cofactor evidence="6">
        <name>K(+)</name>
        <dbReference type="ChEBI" id="CHEBI:29103"/>
    </cofactor>
    <text evidence="6">Binds 1 potassium ion per subunit.</text>
</comment>
<dbReference type="InterPro" id="IPR027368">
    <property type="entry name" value="MnmE_dom2"/>
</dbReference>
<feature type="binding site" evidence="6">
    <location>
        <position position="230"/>
    </location>
    <ligand>
        <name>K(+)</name>
        <dbReference type="ChEBI" id="CHEBI:29103"/>
    </ligand>
</feature>
<feature type="binding site" evidence="6">
    <location>
        <position position="249"/>
    </location>
    <ligand>
        <name>K(+)</name>
        <dbReference type="ChEBI" id="CHEBI:29103"/>
    </ligand>
</feature>
<dbReference type="Pfam" id="PF10396">
    <property type="entry name" value="TrmE_N"/>
    <property type="match status" value="1"/>
</dbReference>
<evidence type="ECO:0000256" key="3">
    <source>
        <dbReference type="ARBA" id="ARBA00022741"/>
    </source>
</evidence>
<evidence type="ECO:0000256" key="2">
    <source>
        <dbReference type="ARBA" id="ARBA00022694"/>
    </source>
</evidence>
<feature type="domain" description="TrmE-type G" evidence="8">
    <location>
        <begin position="220"/>
        <end position="371"/>
    </location>
</feature>
<dbReference type="Proteomes" id="UP000243205">
    <property type="component" value="Unassembled WGS sequence"/>
</dbReference>
<comment type="similarity">
    <text evidence="1 6 7">Belongs to the TRAFAC class TrmE-Era-EngA-EngB-Septin-like GTPase superfamily. TrmE GTPase family.</text>
</comment>
<keyword evidence="10" id="KW-1185">Reference proteome</keyword>
<evidence type="ECO:0000313" key="10">
    <source>
        <dbReference type="Proteomes" id="UP000243205"/>
    </source>
</evidence>
<feature type="binding site" evidence="6">
    <location>
        <begin position="274"/>
        <end position="277"/>
    </location>
    <ligand>
        <name>GTP</name>
        <dbReference type="ChEBI" id="CHEBI:37565"/>
    </ligand>
</feature>
<organism evidence="9 10">
    <name type="scientific">Desulfuromonas thiophila</name>
    <dbReference type="NCBI Taxonomy" id="57664"/>
    <lineage>
        <taxon>Bacteria</taxon>
        <taxon>Pseudomonadati</taxon>
        <taxon>Thermodesulfobacteriota</taxon>
        <taxon>Desulfuromonadia</taxon>
        <taxon>Desulfuromonadales</taxon>
        <taxon>Desulfuromonadaceae</taxon>
        <taxon>Desulfuromonas</taxon>
    </lineage>
</organism>
<dbReference type="SUPFAM" id="SSF52540">
    <property type="entry name" value="P-loop containing nucleoside triphosphate hydrolases"/>
    <property type="match status" value="1"/>
</dbReference>
<gene>
    <name evidence="6" type="primary">mnmE</name>
    <name evidence="6" type="synonym">trmE</name>
    <name evidence="9" type="ORF">SAMN05661003_1106</name>
</gene>
<dbReference type="STRING" id="57664.SAMN05661003_1106"/>
<keyword evidence="6" id="KW-0460">Magnesium</keyword>
<feature type="binding site" evidence="6">
    <location>
        <position position="234"/>
    </location>
    <ligand>
        <name>Mg(2+)</name>
        <dbReference type="ChEBI" id="CHEBI:18420"/>
    </ligand>
</feature>
<dbReference type="CDD" id="cd14858">
    <property type="entry name" value="TrmE_N"/>
    <property type="match status" value="1"/>
</dbReference>
<dbReference type="PANTHER" id="PTHR42714:SF2">
    <property type="entry name" value="TRNA MODIFICATION GTPASE GTPBP3, MITOCHONDRIAL"/>
    <property type="match status" value="1"/>
</dbReference>
<feature type="binding site" evidence="6">
    <location>
        <begin position="249"/>
        <end position="255"/>
    </location>
    <ligand>
        <name>GTP</name>
        <dbReference type="ChEBI" id="CHEBI:37565"/>
    </ligand>
</feature>
<dbReference type="Gene3D" id="3.30.1360.120">
    <property type="entry name" value="Probable tRNA modification gtpase trme, domain 1"/>
    <property type="match status" value="1"/>
</dbReference>
<dbReference type="Gene3D" id="3.40.50.300">
    <property type="entry name" value="P-loop containing nucleotide triphosphate hydrolases"/>
    <property type="match status" value="1"/>
</dbReference>
<sequence>MYNTADTIIAPATAIGNGGIAILRLSGPDSLYLLQLLFTPMRPDNAFCSHYLMYGVLRDGDSLVDRVMAVFMRSPNSFTREDVAEIHCHGNRHIVNRILDLFLSRGARLAHPGEFSYRSFLNGGMDLTRAEAVSGLIQARSHDGAVQAQLQLGGKLHALIEEGSERLVYMLALIEAYLDFPEDEVSPEHYKTLEEEGSAALSFFSRLADSYCYGRLLADGIKILILGPPNAGKSSLLNCLLGYERAIVSHVPGTTRDFIQDEFVLGPFAAQLIDTAGLRDTDDPVELIGIRVARGKIVESDLILFVVDGTSPFDCSLPADIPQGKPLLLINNKMDAPGFRDFQMSVPVVNFSAKTGEGLDRLKANMLDCLLPGGDLPDRESVVITQQRHYQSLKVVNAELSALLSALREGVEGEFLSCHLRQALQVLSELTGEVSNPDILSVVFSKFCIGK</sequence>
<keyword evidence="6" id="KW-0963">Cytoplasm</keyword>
<evidence type="ECO:0000256" key="7">
    <source>
        <dbReference type="RuleBase" id="RU003313"/>
    </source>
</evidence>
<evidence type="ECO:0000256" key="4">
    <source>
        <dbReference type="ARBA" id="ARBA00022958"/>
    </source>
</evidence>
<dbReference type="Gene3D" id="1.20.120.430">
    <property type="entry name" value="tRNA modification GTPase MnmE domain 2"/>
    <property type="match status" value="1"/>
</dbReference>
<dbReference type="EMBL" id="FNAQ01000010">
    <property type="protein sequence ID" value="SDE39698.1"/>
    <property type="molecule type" value="Genomic_DNA"/>
</dbReference>
<dbReference type="InterPro" id="IPR018948">
    <property type="entry name" value="GTP-bd_TrmE_N"/>
</dbReference>
<dbReference type="GO" id="GO:0002098">
    <property type="term" value="P:tRNA wobble uridine modification"/>
    <property type="evidence" value="ECO:0007669"/>
    <property type="project" value="TreeGrafter"/>
</dbReference>
<comment type="caution">
    <text evidence="6">Lacks conserved residue(s) required for the propagation of feature annotation.</text>
</comment>
<dbReference type="EC" id="3.6.-.-" evidence="6"/>
<feature type="binding site" evidence="6">
    <location>
        <position position="254"/>
    </location>
    <ligand>
        <name>K(+)</name>
        <dbReference type="ChEBI" id="CHEBI:29103"/>
    </ligand>
</feature>
<comment type="function">
    <text evidence="6">Exhibits a very high intrinsic GTPase hydrolysis rate. Involved in the addition of a carboxymethylaminomethyl (cmnm) group at the wobble position (U34) of certain tRNAs, forming tRNA-cmnm(5)s(2)U34.</text>
</comment>
<keyword evidence="4 6" id="KW-0630">Potassium</keyword>
<dbReference type="GO" id="GO:0046872">
    <property type="term" value="F:metal ion binding"/>
    <property type="evidence" value="ECO:0007669"/>
    <property type="project" value="UniProtKB-KW"/>
</dbReference>
<dbReference type="InterPro" id="IPR027417">
    <property type="entry name" value="P-loop_NTPase"/>
</dbReference>
<dbReference type="GO" id="GO:0030488">
    <property type="term" value="P:tRNA methylation"/>
    <property type="evidence" value="ECO:0007669"/>
    <property type="project" value="TreeGrafter"/>
</dbReference>
<keyword evidence="6" id="KW-0378">Hydrolase</keyword>
<dbReference type="InterPro" id="IPR004520">
    <property type="entry name" value="GTPase_MnmE"/>
</dbReference>
<dbReference type="PROSITE" id="PS51709">
    <property type="entry name" value="G_TRME"/>
    <property type="match status" value="1"/>
</dbReference>
<dbReference type="InterPro" id="IPR025867">
    <property type="entry name" value="MnmE_helical"/>
</dbReference>
<dbReference type="Pfam" id="PF01926">
    <property type="entry name" value="MMR_HSR1"/>
    <property type="match status" value="1"/>
</dbReference>
<dbReference type="GO" id="GO:0005829">
    <property type="term" value="C:cytosol"/>
    <property type="evidence" value="ECO:0007669"/>
    <property type="project" value="TreeGrafter"/>
</dbReference>
<dbReference type="RefSeq" id="WP_092078733.1">
    <property type="nucleotide sequence ID" value="NZ_FNAQ01000010.1"/>
</dbReference>
<dbReference type="InterPro" id="IPR006073">
    <property type="entry name" value="GTP-bd"/>
</dbReference>
<evidence type="ECO:0000259" key="8">
    <source>
        <dbReference type="PROSITE" id="PS51709"/>
    </source>
</evidence>
<name>A0A1G7CK03_9BACT</name>
<dbReference type="Pfam" id="PF12631">
    <property type="entry name" value="MnmE_helical"/>
    <property type="match status" value="1"/>
</dbReference>
<reference evidence="10" key="1">
    <citation type="submission" date="2016-10" db="EMBL/GenBank/DDBJ databases">
        <authorList>
            <person name="Varghese N."/>
            <person name="Submissions S."/>
        </authorList>
    </citation>
    <scope>NUCLEOTIDE SEQUENCE [LARGE SCALE GENOMIC DNA]</scope>
    <source>
        <strain evidence="10">DSM 8987</strain>
    </source>
</reference>
<dbReference type="InterPro" id="IPR031168">
    <property type="entry name" value="G_TrmE"/>
</dbReference>
<evidence type="ECO:0000256" key="6">
    <source>
        <dbReference type="HAMAP-Rule" id="MF_00379"/>
    </source>
</evidence>
<keyword evidence="5 6" id="KW-0342">GTP-binding</keyword>
<dbReference type="GO" id="GO:0003924">
    <property type="term" value="F:GTPase activity"/>
    <property type="evidence" value="ECO:0007669"/>
    <property type="project" value="UniProtKB-UniRule"/>
</dbReference>
<evidence type="ECO:0000256" key="5">
    <source>
        <dbReference type="ARBA" id="ARBA00023134"/>
    </source>
</evidence>
<dbReference type="AlphaFoldDB" id="A0A1G7CK03"/>
<keyword evidence="2 6" id="KW-0819">tRNA processing</keyword>
<dbReference type="NCBIfam" id="TIGR00231">
    <property type="entry name" value="small_GTP"/>
    <property type="match status" value="1"/>
</dbReference>
<dbReference type="NCBIfam" id="TIGR00450">
    <property type="entry name" value="mnmE_trmE_thdF"/>
    <property type="match status" value="1"/>
</dbReference>
<keyword evidence="3 6" id="KW-0547">Nucleotide-binding</keyword>
<evidence type="ECO:0000313" key="9">
    <source>
        <dbReference type="EMBL" id="SDE39698.1"/>
    </source>
</evidence>
<keyword evidence="6" id="KW-0479">Metal-binding</keyword>